<dbReference type="PANTHER" id="PTHR11699">
    <property type="entry name" value="ALDEHYDE DEHYDROGENASE-RELATED"/>
    <property type="match status" value="1"/>
</dbReference>
<dbReference type="InterPro" id="IPR015590">
    <property type="entry name" value="Aldehyde_DH_dom"/>
</dbReference>
<evidence type="ECO:0000256" key="5">
    <source>
        <dbReference type="ARBA" id="ARBA00024226"/>
    </source>
</evidence>
<evidence type="ECO:0000256" key="8">
    <source>
        <dbReference type="RuleBase" id="RU003345"/>
    </source>
</evidence>
<reference evidence="10" key="2">
    <citation type="submission" date="2020-02" db="EMBL/GenBank/DDBJ databases">
        <authorList>
            <person name="Gilchrist C.L.M."/>
            <person name="Chooi Y.-H."/>
        </authorList>
    </citation>
    <scope>NUCLEOTIDE SEQUENCE</scope>
    <source>
        <strain evidence="10">MST-FP2251</strain>
    </source>
</reference>
<keyword evidence="11" id="KW-1185">Reference proteome</keyword>
<keyword evidence="2" id="KW-0479">Metal-binding</keyword>
<dbReference type="NCBIfam" id="NF009725">
    <property type="entry name" value="PRK13252.1"/>
    <property type="match status" value="1"/>
</dbReference>
<evidence type="ECO:0000256" key="4">
    <source>
        <dbReference type="ARBA" id="ARBA00023027"/>
    </source>
</evidence>
<evidence type="ECO:0000256" key="1">
    <source>
        <dbReference type="ARBA" id="ARBA00009986"/>
    </source>
</evidence>
<keyword evidence="3 8" id="KW-0560">Oxidoreductase</keyword>
<comment type="caution">
    <text evidence="10">The sequence shown here is derived from an EMBL/GenBank/DDBJ whole genome shotgun (WGS) entry which is preliminary data.</text>
</comment>
<accession>A0AAD4CWU7</accession>
<gene>
    <name evidence="10" type="ORF">FE257_007701</name>
</gene>
<evidence type="ECO:0000256" key="6">
    <source>
        <dbReference type="ARBA" id="ARBA00049194"/>
    </source>
</evidence>
<dbReference type="Proteomes" id="UP001194746">
    <property type="component" value="Unassembled WGS sequence"/>
</dbReference>
<dbReference type="InterPro" id="IPR016161">
    <property type="entry name" value="Ald_DH/histidinol_DH"/>
</dbReference>
<dbReference type="FunFam" id="3.40.605.10:FF:000007">
    <property type="entry name" value="NAD/NADP-dependent betaine aldehyde dehydrogenase"/>
    <property type="match status" value="1"/>
</dbReference>
<dbReference type="Gene3D" id="3.40.605.10">
    <property type="entry name" value="Aldehyde Dehydrogenase, Chain A, domain 1"/>
    <property type="match status" value="1"/>
</dbReference>
<organism evidence="10 11">
    <name type="scientific">Aspergillus nanangensis</name>
    <dbReference type="NCBI Taxonomy" id="2582783"/>
    <lineage>
        <taxon>Eukaryota</taxon>
        <taxon>Fungi</taxon>
        <taxon>Dikarya</taxon>
        <taxon>Ascomycota</taxon>
        <taxon>Pezizomycotina</taxon>
        <taxon>Eurotiomycetes</taxon>
        <taxon>Eurotiomycetidae</taxon>
        <taxon>Eurotiales</taxon>
        <taxon>Aspergillaceae</taxon>
        <taxon>Aspergillus</taxon>
        <taxon>Aspergillus subgen. Circumdati</taxon>
    </lineage>
</organism>
<protein>
    <recommendedName>
        <fullName evidence="5">aldehyde dehydrogenase (NAD(+))</fullName>
        <ecNumber evidence="5">1.2.1.3</ecNumber>
    </recommendedName>
</protein>
<evidence type="ECO:0000313" key="11">
    <source>
        <dbReference type="Proteomes" id="UP001194746"/>
    </source>
</evidence>
<evidence type="ECO:0000256" key="2">
    <source>
        <dbReference type="ARBA" id="ARBA00022723"/>
    </source>
</evidence>
<evidence type="ECO:0000259" key="9">
    <source>
        <dbReference type="Pfam" id="PF00171"/>
    </source>
</evidence>
<evidence type="ECO:0000313" key="10">
    <source>
        <dbReference type="EMBL" id="KAF9894199.1"/>
    </source>
</evidence>
<dbReference type="AlphaFoldDB" id="A0AAD4CWU7"/>
<sequence>MSSSPLLSRQLFYDGKPQPASSGKTFQSINPSNAAPLAEIPVASQSDVDAAIAAADRAFPSWSQTPPIARSRILQKAASLLRERNDEIARVESLDSGKAFTETSTVDVVTGADVLEYYANLVGGGGLNGETTQLREDAWVFTKKAPLGVCAGIGAWNYPIQIALWKSAPCLAAGNTMVYKPSEFTSLHAQTLAEIYLEAGLPAGVFNVIYGAGDVGGYLTSHPTIEKVSFTGQVSTGMKVAGSAAGNMKYVTMELGGKSPVIILPDADLENAVNGAMMANFYSTGQVCTNGTRVFVHASKKSAFEQRLLEKMQHVRAGPLFDEATNFGPLSSAAHLEKVTAYIRHGIETDKAKLLYGGLGKPQVSNDLENGFWVRPTVFTDCTDDMRIVKEEIFGPVMSILYYQTVEEAVKRANTTELGLAAGVFTKDLNMAHRIIDQLQAGITWVNTWGESPAEMAVGGWKNSGMGVENGRRGIEAWVKNKSTLVDMCGEVPTVFAKL</sequence>
<comment type="similarity">
    <text evidence="1 8">Belongs to the aldehyde dehydrogenase family.</text>
</comment>
<comment type="catalytic activity">
    <reaction evidence="6">
        <text>an aldehyde + NAD(+) + H2O = a carboxylate + NADH + 2 H(+)</text>
        <dbReference type="Rhea" id="RHEA:16185"/>
        <dbReference type="ChEBI" id="CHEBI:15377"/>
        <dbReference type="ChEBI" id="CHEBI:15378"/>
        <dbReference type="ChEBI" id="CHEBI:17478"/>
        <dbReference type="ChEBI" id="CHEBI:29067"/>
        <dbReference type="ChEBI" id="CHEBI:57540"/>
        <dbReference type="ChEBI" id="CHEBI:57945"/>
        <dbReference type="EC" id="1.2.1.3"/>
    </reaction>
</comment>
<dbReference type="PROSITE" id="PS00070">
    <property type="entry name" value="ALDEHYDE_DEHYDR_CYS"/>
    <property type="match status" value="1"/>
</dbReference>
<proteinExistence type="inferred from homology"/>
<dbReference type="EMBL" id="VCAU01000004">
    <property type="protein sequence ID" value="KAF9894199.1"/>
    <property type="molecule type" value="Genomic_DNA"/>
</dbReference>
<dbReference type="GO" id="GO:0046872">
    <property type="term" value="F:metal ion binding"/>
    <property type="evidence" value="ECO:0007669"/>
    <property type="project" value="UniProtKB-KW"/>
</dbReference>
<evidence type="ECO:0000256" key="7">
    <source>
        <dbReference type="PROSITE-ProRule" id="PRU10007"/>
    </source>
</evidence>
<dbReference type="Gene3D" id="3.40.309.10">
    <property type="entry name" value="Aldehyde Dehydrogenase, Chain A, domain 2"/>
    <property type="match status" value="1"/>
</dbReference>
<dbReference type="Pfam" id="PF00171">
    <property type="entry name" value="Aldedh"/>
    <property type="match status" value="1"/>
</dbReference>
<keyword evidence="4" id="KW-0520">NAD</keyword>
<dbReference type="EC" id="1.2.1.3" evidence="5"/>
<feature type="active site" evidence="7">
    <location>
        <position position="254"/>
    </location>
</feature>
<reference evidence="10" key="1">
    <citation type="journal article" date="2019" name="Beilstein J. Org. Chem.">
        <title>Nanangenines: drimane sesquiterpenoids as the dominant metabolite cohort of a novel Australian fungus, Aspergillus nanangensis.</title>
        <authorList>
            <person name="Lacey H.J."/>
            <person name="Gilchrist C.L.M."/>
            <person name="Crombie A."/>
            <person name="Kalaitzis J.A."/>
            <person name="Vuong D."/>
            <person name="Rutledge P.J."/>
            <person name="Turner P."/>
            <person name="Pitt J.I."/>
            <person name="Lacey E."/>
            <person name="Chooi Y.H."/>
            <person name="Piggott A.M."/>
        </authorList>
    </citation>
    <scope>NUCLEOTIDE SEQUENCE</scope>
    <source>
        <strain evidence="10">MST-FP2251</strain>
    </source>
</reference>
<dbReference type="PROSITE" id="PS00687">
    <property type="entry name" value="ALDEHYDE_DEHYDR_GLU"/>
    <property type="match status" value="1"/>
</dbReference>
<dbReference type="InterPro" id="IPR016162">
    <property type="entry name" value="Ald_DH_N"/>
</dbReference>
<dbReference type="InterPro" id="IPR016160">
    <property type="entry name" value="Ald_DH_CS_CYS"/>
</dbReference>
<dbReference type="FunFam" id="3.40.309.10:FF:000014">
    <property type="entry name" value="NAD/NADP-dependent betaine aldehyde dehydrogenase"/>
    <property type="match status" value="1"/>
</dbReference>
<dbReference type="InterPro" id="IPR016163">
    <property type="entry name" value="Ald_DH_C"/>
</dbReference>
<feature type="domain" description="Aldehyde dehydrogenase" evidence="9">
    <location>
        <begin position="21"/>
        <end position="483"/>
    </location>
</feature>
<dbReference type="GO" id="GO:0004029">
    <property type="term" value="F:aldehyde dehydrogenase (NAD+) activity"/>
    <property type="evidence" value="ECO:0007669"/>
    <property type="project" value="UniProtKB-EC"/>
</dbReference>
<dbReference type="SUPFAM" id="SSF53720">
    <property type="entry name" value="ALDH-like"/>
    <property type="match status" value="1"/>
</dbReference>
<evidence type="ECO:0000256" key="3">
    <source>
        <dbReference type="ARBA" id="ARBA00023002"/>
    </source>
</evidence>
<name>A0AAD4CWU7_ASPNN</name>
<dbReference type="InterPro" id="IPR029510">
    <property type="entry name" value="Ald_DH_CS_GLU"/>
</dbReference>